<protein>
    <submittedName>
        <fullName evidence="10">TonB-dependent receptor</fullName>
    </submittedName>
</protein>
<keyword evidence="6 8" id="KW-0472">Membrane</keyword>
<dbReference type="EMBL" id="ASJR01000010">
    <property type="protein sequence ID" value="ERP31676.1"/>
    <property type="molecule type" value="Genomic_DNA"/>
</dbReference>
<organism evidence="10 11">
    <name type="scientific">Chitinivibrio alkaliphilus ACht1</name>
    <dbReference type="NCBI Taxonomy" id="1313304"/>
    <lineage>
        <taxon>Bacteria</taxon>
        <taxon>Pseudomonadati</taxon>
        <taxon>Fibrobacterota</taxon>
        <taxon>Chitinivibrionia</taxon>
        <taxon>Chitinivibrionales</taxon>
        <taxon>Chitinivibrionaceae</taxon>
        <taxon>Chitinivibrio</taxon>
    </lineage>
</organism>
<dbReference type="OrthoDB" id="9763670at2"/>
<comment type="subcellular location">
    <subcellularLocation>
        <location evidence="1 8">Cell outer membrane</location>
        <topology evidence="1 8">Multi-pass membrane protein</topology>
    </subcellularLocation>
</comment>
<dbReference type="InterPro" id="IPR036942">
    <property type="entry name" value="Beta-barrel_TonB_sf"/>
</dbReference>
<dbReference type="Proteomes" id="UP000017148">
    <property type="component" value="Unassembled WGS sequence"/>
</dbReference>
<dbReference type="RefSeq" id="WP_022636799.1">
    <property type="nucleotide sequence ID" value="NZ_ASJR01000010.1"/>
</dbReference>
<keyword evidence="5" id="KW-0732">Signal</keyword>
<dbReference type="STRING" id="1313304.CALK_1334"/>
<evidence type="ECO:0000256" key="3">
    <source>
        <dbReference type="ARBA" id="ARBA00022452"/>
    </source>
</evidence>
<feature type="domain" description="TonB-dependent receptor plug" evidence="9">
    <location>
        <begin position="58"/>
        <end position="149"/>
    </location>
</feature>
<dbReference type="Gene3D" id="2.40.170.20">
    <property type="entry name" value="TonB-dependent receptor, beta-barrel domain"/>
    <property type="match status" value="1"/>
</dbReference>
<dbReference type="InterPro" id="IPR012910">
    <property type="entry name" value="Plug_dom"/>
</dbReference>
<keyword evidence="4 8" id="KW-0812">Transmembrane</keyword>
<evidence type="ECO:0000313" key="11">
    <source>
        <dbReference type="Proteomes" id="UP000017148"/>
    </source>
</evidence>
<proteinExistence type="inferred from homology"/>
<evidence type="ECO:0000256" key="4">
    <source>
        <dbReference type="ARBA" id="ARBA00022692"/>
    </source>
</evidence>
<keyword evidence="11" id="KW-1185">Reference proteome</keyword>
<comment type="caution">
    <text evidence="10">The sequence shown here is derived from an EMBL/GenBank/DDBJ whole genome shotgun (WGS) entry which is preliminary data.</text>
</comment>
<dbReference type="PANTHER" id="PTHR30069:SF29">
    <property type="entry name" value="HEMOGLOBIN AND HEMOGLOBIN-HAPTOGLOBIN-BINDING PROTEIN 1-RELATED"/>
    <property type="match status" value="1"/>
</dbReference>
<evidence type="ECO:0000256" key="1">
    <source>
        <dbReference type="ARBA" id="ARBA00004571"/>
    </source>
</evidence>
<dbReference type="GO" id="GO:0044718">
    <property type="term" value="P:siderophore transmembrane transport"/>
    <property type="evidence" value="ECO:0007669"/>
    <property type="project" value="TreeGrafter"/>
</dbReference>
<reference evidence="10 11" key="1">
    <citation type="journal article" date="2013" name="Environ. Microbiol.">
        <title>Genome analysis of Chitinivibrio alkaliphilus gen. nov., sp. nov., a novel extremely haloalkaliphilic anaerobic chitinolytic bacterium from the candidate phylum Termite Group 3.</title>
        <authorList>
            <person name="Sorokin D.Y."/>
            <person name="Gumerov V.M."/>
            <person name="Rakitin A.L."/>
            <person name="Beletsky A.V."/>
            <person name="Damste J.S."/>
            <person name="Muyzer G."/>
            <person name="Mardanov A.V."/>
            <person name="Ravin N.V."/>
        </authorList>
    </citation>
    <scope>NUCLEOTIDE SEQUENCE [LARGE SCALE GENOMIC DNA]</scope>
    <source>
        <strain evidence="10 11">ACht1</strain>
    </source>
</reference>
<evidence type="ECO:0000256" key="2">
    <source>
        <dbReference type="ARBA" id="ARBA00022448"/>
    </source>
</evidence>
<dbReference type="InterPro" id="IPR039426">
    <property type="entry name" value="TonB-dep_rcpt-like"/>
</dbReference>
<gene>
    <name evidence="10" type="ORF">CALK_1334</name>
</gene>
<name>U7D7X5_9BACT</name>
<keyword evidence="3 8" id="KW-1134">Transmembrane beta strand</keyword>
<evidence type="ECO:0000256" key="6">
    <source>
        <dbReference type="ARBA" id="ARBA00023136"/>
    </source>
</evidence>
<dbReference type="eggNOG" id="COG4206">
    <property type="taxonomic scope" value="Bacteria"/>
</dbReference>
<keyword evidence="10" id="KW-0675">Receptor</keyword>
<dbReference type="AlphaFoldDB" id="U7D7X5"/>
<keyword evidence="7 8" id="KW-0998">Cell outer membrane</keyword>
<dbReference type="PROSITE" id="PS52016">
    <property type="entry name" value="TONB_DEPENDENT_REC_3"/>
    <property type="match status" value="1"/>
</dbReference>
<evidence type="ECO:0000259" key="9">
    <source>
        <dbReference type="Pfam" id="PF07715"/>
    </source>
</evidence>
<keyword evidence="2 8" id="KW-0813">Transport</keyword>
<dbReference type="SUPFAM" id="SSF56935">
    <property type="entry name" value="Porins"/>
    <property type="match status" value="1"/>
</dbReference>
<accession>U7D7X5</accession>
<evidence type="ECO:0000256" key="8">
    <source>
        <dbReference type="PROSITE-ProRule" id="PRU01360"/>
    </source>
</evidence>
<sequence length="712" mass="79245">MRIYTFILLTILAYTGVTGHEEKYHEIGPITVLDTSLSPPSFIEATILSVDHSRTISPDKSVAHLLTEETGIDASRPSVTGDMGRNMIYLRGLDDRHSMVTINGHPQRGSGFKGGIHTNWAALTSHAIEEIEIIRGYRDVRYGNAPAGVVHLSMPQDIPERSTTIRGSYGILDLTRSPLFSPKTSQLQVLHKHPISSQLSLTAGLATQHSDAFLRNTHAHHHSFITHLSYHTPEDLFLSIGLQGGVFERGITLHNSPEDPWYDSSYPESNEAGIPASDIRWRSTIPRKDSLQYGEGSHITTTSLSTSISAEKTWNNLTVQGHINRLDTKREEQYQSRRDTASTVFQRSLLPEAGTTTADLSADIALNRSTLTVGFDGEVRRHEMDRVQKMDTTYVLNHHTFSSLSSTPERETSARLCGAYIQYSHWLRSGKIYTSAGTRLDHFSGTNSETSEREAVTLTHLSPTAHISVFPWETTRLTLATALATRFPSNGEHHWFFNGHQDNARPALSAERSLQVELSLAHDLPPENTRFGGSLYSMFIHDYLEHLPNFERTHYVYNIERADIFGSEFFVAAELPSHFSTTGTITLQNSARTSDSTFDKAPENTLFGLPGVKGNMAILYDQSEAWGARLTGRFIGEREFLLSDSSDGPLVKTVDPTTVVDLVLFLHLLQNHSRLTGSLTLGISNLFNTSYEEVYGFEHPGISPHLSTSITF</sequence>
<dbReference type="PANTHER" id="PTHR30069">
    <property type="entry name" value="TONB-DEPENDENT OUTER MEMBRANE RECEPTOR"/>
    <property type="match status" value="1"/>
</dbReference>
<dbReference type="InterPro" id="IPR037066">
    <property type="entry name" value="Plug_dom_sf"/>
</dbReference>
<dbReference type="Gene3D" id="2.170.130.10">
    <property type="entry name" value="TonB-dependent receptor, plug domain"/>
    <property type="match status" value="1"/>
</dbReference>
<evidence type="ECO:0000256" key="7">
    <source>
        <dbReference type="ARBA" id="ARBA00023237"/>
    </source>
</evidence>
<dbReference type="GO" id="GO:0009279">
    <property type="term" value="C:cell outer membrane"/>
    <property type="evidence" value="ECO:0007669"/>
    <property type="project" value="UniProtKB-SubCell"/>
</dbReference>
<dbReference type="GO" id="GO:0015344">
    <property type="term" value="F:siderophore uptake transmembrane transporter activity"/>
    <property type="evidence" value="ECO:0007669"/>
    <property type="project" value="TreeGrafter"/>
</dbReference>
<comment type="similarity">
    <text evidence="8">Belongs to the TonB-dependent receptor family.</text>
</comment>
<evidence type="ECO:0000313" key="10">
    <source>
        <dbReference type="EMBL" id="ERP31676.1"/>
    </source>
</evidence>
<evidence type="ECO:0000256" key="5">
    <source>
        <dbReference type="ARBA" id="ARBA00022729"/>
    </source>
</evidence>
<dbReference type="Pfam" id="PF07715">
    <property type="entry name" value="Plug"/>
    <property type="match status" value="1"/>
</dbReference>